<gene>
    <name evidence="2" type="ORF">CRENBAI_011087</name>
</gene>
<feature type="region of interest" description="Disordered" evidence="1">
    <location>
        <begin position="1"/>
        <end position="68"/>
    </location>
</feature>
<feature type="compositionally biased region" description="Polar residues" evidence="1">
    <location>
        <begin position="9"/>
        <end position="23"/>
    </location>
</feature>
<dbReference type="Proteomes" id="UP001311232">
    <property type="component" value="Unassembled WGS sequence"/>
</dbReference>
<feature type="region of interest" description="Disordered" evidence="1">
    <location>
        <begin position="98"/>
        <end position="133"/>
    </location>
</feature>
<reference evidence="2 3" key="1">
    <citation type="submission" date="2021-06" db="EMBL/GenBank/DDBJ databases">
        <authorList>
            <person name="Palmer J.M."/>
        </authorList>
    </citation>
    <scope>NUCLEOTIDE SEQUENCE [LARGE SCALE GENOMIC DNA]</scope>
    <source>
        <strain evidence="2 3">MEX-2019</strain>
        <tissue evidence="2">Muscle</tissue>
    </source>
</reference>
<keyword evidence="3" id="KW-1185">Reference proteome</keyword>
<feature type="compositionally biased region" description="Pro residues" evidence="1">
    <location>
        <begin position="122"/>
        <end position="133"/>
    </location>
</feature>
<name>A0AAV9SL41_9TELE</name>
<evidence type="ECO:0000256" key="1">
    <source>
        <dbReference type="SAM" id="MobiDB-lite"/>
    </source>
</evidence>
<organism evidence="2 3">
    <name type="scientific">Crenichthys baileyi</name>
    <name type="common">White River springfish</name>
    <dbReference type="NCBI Taxonomy" id="28760"/>
    <lineage>
        <taxon>Eukaryota</taxon>
        <taxon>Metazoa</taxon>
        <taxon>Chordata</taxon>
        <taxon>Craniata</taxon>
        <taxon>Vertebrata</taxon>
        <taxon>Euteleostomi</taxon>
        <taxon>Actinopterygii</taxon>
        <taxon>Neopterygii</taxon>
        <taxon>Teleostei</taxon>
        <taxon>Neoteleostei</taxon>
        <taxon>Acanthomorphata</taxon>
        <taxon>Ovalentaria</taxon>
        <taxon>Atherinomorphae</taxon>
        <taxon>Cyprinodontiformes</taxon>
        <taxon>Goodeidae</taxon>
        <taxon>Crenichthys</taxon>
    </lineage>
</organism>
<proteinExistence type="predicted"/>
<evidence type="ECO:0000313" key="2">
    <source>
        <dbReference type="EMBL" id="KAK5622069.1"/>
    </source>
</evidence>
<sequence length="133" mass="14663">MESKAANPETHSAPGSSSNTTHNSHYKRPPLLRTSHIVTAIPPPLYHAQRTPIHPLSLDAERKSPDAAPHFSAALCPSIECAQQYQLLLHSHRLTLDTNPHLSSHSSWHPLIQYNHPQDTLPSPPRRPGAPPV</sequence>
<dbReference type="AlphaFoldDB" id="A0AAV9SL41"/>
<dbReference type="EMBL" id="JAHHUM010000212">
    <property type="protein sequence ID" value="KAK5622069.1"/>
    <property type="molecule type" value="Genomic_DNA"/>
</dbReference>
<comment type="caution">
    <text evidence="2">The sequence shown here is derived from an EMBL/GenBank/DDBJ whole genome shotgun (WGS) entry which is preliminary data.</text>
</comment>
<protein>
    <submittedName>
        <fullName evidence="2">Uncharacterized protein</fullName>
    </submittedName>
</protein>
<accession>A0AAV9SL41</accession>
<evidence type="ECO:0000313" key="3">
    <source>
        <dbReference type="Proteomes" id="UP001311232"/>
    </source>
</evidence>
<feature type="compositionally biased region" description="Low complexity" evidence="1">
    <location>
        <begin position="100"/>
        <end position="111"/>
    </location>
</feature>